<keyword evidence="1" id="KW-0677">Repeat</keyword>
<keyword evidence="2" id="KW-0547">Nucleotide-binding</keyword>
<dbReference type="PROSITE" id="PS00211">
    <property type="entry name" value="ABC_TRANSPORTER_1"/>
    <property type="match status" value="1"/>
</dbReference>
<dbReference type="GO" id="GO:0005524">
    <property type="term" value="F:ATP binding"/>
    <property type="evidence" value="ECO:0007669"/>
    <property type="project" value="UniProtKB-KW"/>
</dbReference>
<evidence type="ECO:0000256" key="1">
    <source>
        <dbReference type="ARBA" id="ARBA00022737"/>
    </source>
</evidence>
<accession>A0A0G0MJ08</accession>
<dbReference type="Pfam" id="PF12848">
    <property type="entry name" value="ABC_tran_Xtn"/>
    <property type="match status" value="1"/>
</dbReference>
<dbReference type="EMBL" id="LBWG01000013">
    <property type="protein sequence ID" value="KKR04044.1"/>
    <property type="molecule type" value="Genomic_DNA"/>
</dbReference>
<keyword evidence="3 6" id="KW-0067">ATP-binding</keyword>
<dbReference type="SUPFAM" id="SSF52540">
    <property type="entry name" value="P-loop containing nucleoside triphosphate hydrolases"/>
    <property type="match status" value="2"/>
</dbReference>
<dbReference type="InterPro" id="IPR032781">
    <property type="entry name" value="ABC_tran_Xtn"/>
</dbReference>
<dbReference type="CDD" id="cd03221">
    <property type="entry name" value="ABCF_EF-3"/>
    <property type="match status" value="1"/>
</dbReference>
<dbReference type="PANTHER" id="PTHR19211:SF14">
    <property type="entry name" value="ATP-BINDING CASSETTE SUB-FAMILY F MEMBER 1"/>
    <property type="match status" value="1"/>
</dbReference>
<comment type="caution">
    <text evidence="6">The sequence shown here is derived from an EMBL/GenBank/DDBJ whole genome shotgun (WGS) entry which is preliminary data.</text>
</comment>
<dbReference type="InterPro" id="IPR017871">
    <property type="entry name" value="ABC_transporter-like_CS"/>
</dbReference>
<evidence type="ECO:0000313" key="6">
    <source>
        <dbReference type="EMBL" id="KKR04044.1"/>
    </source>
</evidence>
<dbReference type="InterPro" id="IPR003439">
    <property type="entry name" value="ABC_transporter-like_ATP-bd"/>
</dbReference>
<protein>
    <submittedName>
        <fullName evidence="6">Putative ABC transporter ATP-binding protein ybiT</fullName>
    </submittedName>
</protein>
<dbReference type="InterPro" id="IPR027417">
    <property type="entry name" value="P-loop_NTPase"/>
</dbReference>
<dbReference type="SMART" id="SM00382">
    <property type="entry name" value="AAA"/>
    <property type="match status" value="2"/>
</dbReference>
<evidence type="ECO:0000256" key="4">
    <source>
        <dbReference type="SAM" id="Coils"/>
    </source>
</evidence>
<feature type="domain" description="ABC transporter" evidence="5">
    <location>
        <begin position="6"/>
        <end position="217"/>
    </location>
</feature>
<dbReference type="GO" id="GO:0016887">
    <property type="term" value="F:ATP hydrolysis activity"/>
    <property type="evidence" value="ECO:0007669"/>
    <property type="project" value="InterPro"/>
</dbReference>
<dbReference type="Gene3D" id="3.40.50.300">
    <property type="entry name" value="P-loop containing nucleotide triphosphate hydrolases"/>
    <property type="match status" value="2"/>
</dbReference>
<dbReference type="InterPro" id="IPR003593">
    <property type="entry name" value="AAA+_ATPase"/>
</dbReference>
<dbReference type="Proteomes" id="UP000033935">
    <property type="component" value="Unassembled WGS sequence"/>
</dbReference>
<evidence type="ECO:0000259" key="5">
    <source>
        <dbReference type="PROSITE" id="PS50893"/>
    </source>
</evidence>
<evidence type="ECO:0000256" key="3">
    <source>
        <dbReference type="ARBA" id="ARBA00022840"/>
    </source>
</evidence>
<gene>
    <name evidence="6" type="ORF">UT30_C0013G0005</name>
</gene>
<reference evidence="6 7" key="1">
    <citation type="journal article" date="2015" name="Nature">
        <title>rRNA introns, odd ribosomes, and small enigmatic genomes across a large radiation of phyla.</title>
        <authorList>
            <person name="Brown C.T."/>
            <person name="Hug L.A."/>
            <person name="Thomas B.C."/>
            <person name="Sharon I."/>
            <person name="Castelle C.J."/>
            <person name="Singh A."/>
            <person name="Wilkins M.J."/>
            <person name="Williams K.H."/>
            <person name="Banfield J.F."/>
        </authorList>
    </citation>
    <scope>NUCLEOTIDE SEQUENCE [LARGE SCALE GENOMIC DNA]</scope>
</reference>
<keyword evidence="4" id="KW-0175">Coiled coil</keyword>
<feature type="domain" description="ABC transporter" evidence="5">
    <location>
        <begin position="286"/>
        <end position="501"/>
    </location>
</feature>
<dbReference type="InterPro" id="IPR050611">
    <property type="entry name" value="ABCF"/>
</dbReference>
<evidence type="ECO:0000313" key="7">
    <source>
        <dbReference type="Proteomes" id="UP000033935"/>
    </source>
</evidence>
<feature type="coiled-coil region" evidence="4">
    <location>
        <begin position="526"/>
        <end position="589"/>
    </location>
</feature>
<dbReference type="Pfam" id="PF00005">
    <property type="entry name" value="ABC_tran"/>
    <property type="match status" value="2"/>
</dbReference>
<dbReference type="PANTHER" id="PTHR19211">
    <property type="entry name" value="ATP-BINDING TRANSPORT PROTEIN-RELATED"/>
    <property type="match status" value="1"/>
</dbReference>
<evidence type="ECO:0000256" key="2">
    <source>
        <dbReference type="ARBA" id="ARBA00022741"/>
    </source>
</evidence>
<name>A0A0G0MJ08_9BACT</name>
<dbReference type="AlphaFoldDB" id="A0A0G0MJ08"/>
<organism evidence="6 7">
    <name type="scientific">Candidatus Uhrbacteria bacterium GW2011_GWF2_39_13</name>
    <dbReference type="NCBI Taxonomy" id="1618995"/>
    <lineage>
        <taxon>Bacteria</taxon>
        <taxon>Candidatus Uhriibacteriota</taxon>
    </lineage>
</organism>
<proteinExistence type="predicted"/>
<sequence length="599" mass="68738">MPHPLVEGKNLQKTYGLQVVLDDLSFLITEKQKIALIGRNGAGKSTLLKILTGVEQTDFGEVLFYPQTHIGVVEQHEILPSEKKTLEHLESKCHKPEWEIRKESSQFGLHTEHLEKPPAHLSGGYQMRVKLVAMLLQDPNLLLLDEPVNYLDLQTLLLLEQFLQTYKGAFIIAAHDRTFLQNTCHHTFEIERGRLTSYKGTVEDYLNFKQEQQEYELKTNKKVSRQIAHQQTFVDRFRYKASLATRAQSKIKHIEKLRKRISNIDPKLATTHITIPSPEVIAGSAVRVQDLSIGYDKLVVADHIDCEIMRGEKVVIAGENGRGKSTLLKTLAGRIPALNGSVKWWHKANIGYYDQKTENTLIQKETVLQYLTRMAPSEASGERILMMAGNFLFRNDDLDKPTNVLSGGERARLCLGGILLHEHNVLLLDEPTNHLDVETTEALALALKAYKGTVVIISHSRTFVNTLVDKVFEIRGGTLRRYMGSYEDYVENLGVLMQEETVLDENKQENKTLLSTMQRGEYYVRIKEYQRSQEKIDKKMKEIDKEKSAILAYFFEYPTEYAPSKSQRLEELTEQLSDLEKQWLNDQEQIEDIRSKLEK</sequence>
<dbReference type="PROSITE" id="PS50893">
    <property type="entry name" value="ABC_TRANSPORTER_2"/>
    <property type="match status" value="2"/>
</dbReference>